<evidence type="ECO:0000256" key="13">
    <source>
        <dbReference type="PIRSR" id="PIRSR001529-1"/>
    </source>
</evidence>
<dbReference type="InterPro" id="IPR045864">
    <property type="entry name" value="aa-tRNA-synth_II/BPL/LPL"/>
</dbReference>
<feature type="binding site" evidence="12 14">
    <location>
        <begin position="263"/>
        <end position="265"/>
    </location>
    <ligand>
        <name>ATP</name>
        <dbReference type="ChEBI" id="CHEBI:30616"/>
    </ligand>
</feature>
<comment type="domain">
    <text evidence="12">Consists of two distinct domains, a catalytic core and a N-terminal extension that is involved in tRNA binding.</text>
</comment>
<evidence type="ECO:0000256" key="8">
    <source>
        <dbReference type="ARBA" id="ARBA00022917"/>
    </source>
</evidence>
<dbReference type="Pfam" id="PF02403">
    <property type="entry name" value="Seryl_tRNA_N"/>
    <property type="match status" value="1"/>
</dbReference>
<gene>
    <name evidence="12" type="primary">serS</name>
    <name evidence="17" type="ORF">DRV84_00995</name>
</gene>
<feature type="binding site" evidence="12">
    <location>
        <position position="386"/>
    </location>
    <ligand>
        <name>L-serine</name>
        <dbReference type="ChEBI" id="CHEBI:33384"/>
    </ligand>
</feature>
<feature type="binding site" evidence="12">
    <location>
        <begin position="232"/>
        <end position="234"/>
    </location>
    <ligand>
        <name>L-serine</name>
        <dbReference type="ChEBI" id="CHEBI:33384"/>
    </ligand>
</feature>
<comment type="catalytic activity">
    <reaction evidence="11 12">
        <text>tRNA(Ser) + L-serine + ATP = L-seryl-tRNA(Ser) + AMP + diphosphate + H(+)</text>
        <dbReference type="Rhea" id="RHEA:12292"/>
        <dbReference type="Rhea" id="RHEA-COMP:9669"/>
        <dbReference type="Rhea" id="RHEA-COMP:9703"/>
        <dbReference type="ChEBI" id="CHEBI:15378"/>
        <dbReference type="ChEBI" id="CHEBI:30616"/>
        <dbReference type="ChEBI" id="CHEBI:33019"/>
        <dbReference type="ChEBI" id="CHEBI:33384"/>
        <dbReference type="ChEBI" id="CHEBI:78442"/>
        <dbReference type="ChEBI" id="CHEBI:78533"/>
        <dbReference type="ChEBI" id="CHEBI:456215"/>
        <dbReference type="EC" id="6.1.1.11"/>
    </reaction>
</comment>
<organism evidence="17 18">
    <name type="scientific">Rhodosalinus sediminis</name>
    <dbReference type="NCBI Taxonomy" id="1940533"/>
    <lineage>
        <taxon>Bacteria</taxon>
        <taxon>Pseudomonadati</taxon>
        <taxon>Pseudomonadota</taxon>
        <taxon>Alphaproteobacteria</taxon>
        <taxon>Rhodobacterales</taxon>
        <taxon>Paracoccaceae</taxon>
        <taxon>Rhodosalinus</taxon>
    </lineage>
</organism>
<dbReference type="InterPro" id="IPR015866">
    <property type="entry name" value="Ser-tRNA-synth_1_N"/>
</dbReference>
<comment type="similarity">
    <text evidence="3 12">Belongs to the class-II aminoacyl-tRNA synthetase family. Type-1 seryl-tRNA synthetase subfamily.</text>
</comment>
<dbReference type="UniPathway" id="UPA00906">
    <property type="reaction ID" value="UER00895"/>
</dbReference>
<evidence type="ECO:0000256" key="2">
    <source>
        <dbReference type="ARBA" id="ARBA00005045"/>
    </source>
</evidence>
<accession>A0A3D9BZB0</accession>
<dbReference type="PROSITE" id="PS50862">
    <property type="entry name" value="AA_TRNA_LIGASE_II"/>
    <property type="match status" value="1"/>
</dbReference>
<evidence type="ECO:0000256" key="1">
    <source>
        <dbReference type="ARBA" id="ARBA00004496"/>
    </source>
</evidence>
<evidence type="ECO:0000256" key="4">
    <source>
        <dbReference type="ARBA" id="ARBA00022490"/>
    </source>
</evidence>
<evidence type="ECO:0000259" key="16">
    <source>
        <dbReference type="PROSITE" id="PS50862"/>
    </source>
</evidence>
<comment type="function">
    <text evidence="12">Catalyzes the attachment of serine to tRNA(Ser). Is also able to aminoacylate tRNA(Sec) with serine, to form the misacylated tRNA L-seryl-tRNA(Sec), which will be further converted into selenocysteinyl-tRNA(Sec).</text>
</comment>
<dbReference type="InterPro" id="IPR033729">
    <property type="entry name" value="SerRS_core"/>
</dbReference>
<protein>
    <recommendedName>
        <fullName evidence="12">Serine--tRNA ligase</fullName>
        <ecNumber evidence="12">6.1.1.11</ecNumber>
    </recommendedName>
    <alternativeName>
        <fullName evidence="12">Seryl-tRNA synthetase</fullName>
        <shortName evidence="12">SerRS</shortName>
    </alternativeName>
    <alternativeName>
        <fullName evidence="12">Seryl-tRNA(Ser/Sec) synthetase</fullName>
    </alternativeName>
</protein>
<keyword evidence="6 12" id="KW-0547">Nucleotide-binding</keyword>
<dbReference type="Pfam" id="PF00587">
    <property type="entry name" value="tRNA-synt_2b"/>
    <property type="match status" value="1"/>
</dbReference>
<dbReference type="CDD" id="cd00770">
    <property type="entry name" value="SerRS_core"/>
    <property type="match status" value="1"/>
</dbReference>
<dbReference type="InterPro" id="IPR002317">
    <property type="entry name" value="Ser-tRNA-ligase_type_1"/>
</dbReference>
<dbReference type="AlphaFoldDB" id="A0A3D9BZB0"/>
<dbReference type="GO" id="GO:0006434">
    <property type="term" value="P:seryl-tRNA aminoacylation"/>
    <property type="evidence" value="ECO:0007669"/>
    <property type="project" value="UniProtKB-UniRule"/>
</dbReference>
<keyword evidence="8 12" id="KW-0648">Protein biosynthesis</keyword>
<dbReference type="GO" id="GO:0005737">
    <property type="term" value="C:cytoplasm"/>
    <property type="evidence" value="ECO:0007669"/>
    <property type="project" value="UniProtKB-SubCell"/>
</dbReference>
<evidence type="ECO:0000256" key="10">
    <source>
        <dbReference type="ARBA" id="ARBA00047929"/>
    </source>
</evidence>
<evidence type="ECO:0000256" key="7">
    <source>
        <dbReference type="ARBA" id="ARBA00022840"/>
    </source>
</evidence>
<comment type="pathway">
    <text evidence="2 12">Aminoacyl-tRNA biosynthesis; selenocysteinyl-tRNA(Sec) biosynthesis; L-seryl-tRNA(Sec) from L-serine and tRNA(Sec): step 1/1.</text>
</comment>
<evidence type="ECO:0000256" key="3">
    <source>
        <dbReference type="ARBA" id="ARBA00010728"/>
    </source>
</evidence>
<dbReference type="PANTHER" id="PTHR43697">
    <property type="entry name" value="SERYL-TRNA SYNTHETASE"/>
    <property type="match status" value="1"/>
</dbReference>
<comment type="caution">
    <text evidence="12">Lacks conserved residue(s) required for the propagation of feature annotation.</text>
</comment>
<feature type="binding site" evidence="12 14">
    <location>
        <begin position="350"/>
        <end position="353"/>
    </location>
    <ligand>
        <name>ATP</name>
        <dbReference type="ChEBI" id="CHEBI:30616"/>
    </ligand>
</feature>
<evidence type="ECO:0000256" key="6">
    <source>
        <dbReference type="ARBA" id="ARBA00022741"/>
    </source>
</evidence>
<feature type="binding site" evidence="12 13">
    <location>
        <position position="286"/>
    </location>
    <ligand>
        <name>L-serine</name>
        <dbReference type="ChEBI" id="CHEBI:33384"/>
    </ligand>
</feature>
<dbReference type="InterPro" id="IPR006195">
    <property type="entry name" value="aa-tRNA-synth_II"/>
</dbReference>
<keyword evidence="5 12" id="KW-0436">Ligase</keyword>
<evidence type="ECO:0000256" key="14">
    <source>
        <dbReference type="PIRSR" id="PIRSR001529-2"/>
    </source>
</evidence>
<dbReference type="SUPFAM" id="SSF46589">
    <property type="entry name" value="tRNA-binding arm"/>
    <property type="match status" value="1"/>
</dbReference>
<dbReference type="InterPro" id="IPR042103">
    <property type="entry name" value="SerRS_1_N_sf"/>
</dbReference>
<comment type="caution">
    <text evidence="17">The sequence shown here is derived from an EMBL/GenBank/DDBJ whole genome shotgun (WGS) entry which is preliminary data.</text>
</comment>
<evidence type="ECO:0000256" key="12">
    <source>
        <dbReference type="HAMAP-Rule" id="MF_00176"/>
    </source>
</evidence>
<feature type="coiled-coil region" evidence="15">
    <location>
        <begin position="31"/>
        <end position="105"/>
    </location>
</feature>
<evidence type="ECO:0000256" key="15">
    <source>
        <dbReference type="SAM" id="Coils"/>
    </source>
</evidence>
<dbReference type="Proteomes" id="UP000257131">
    <property type="component" value="Unassembled WGS sequence"/>
</dbReference>
<keyword evidence="4 12" id="KW-0963">Cytoplasm</keyword>
<keyword evidence="18" id="KW-1185">Reference proteome</keyword>
<comment type="subunit">
    <text evidence="12">Homodimer. The tRNA molecule binds across the dimer.</text>
</comment>
<dbReference type="Gene3D" id="1.10.287.40">
    <property type="entry name" value="Serine-tRNA synthetase, tRNA binding domain"/>
    <property type="match status" value="1"/>
</dbReference>
<dbReference type="InterPro" id="IPR010978">
    <property type="entry name" value="tRNA-bd_arm"/>
</dbReference>
<dbReference type="SUPFAM" id="SSF55681">
    <property type="entry name" value="Class II aaRS and biotin synthetases"/>
    <property type="match status" value="1"/>
</dbReference>
<evidence type="ECO:0000256" key="9">
    <source>
        <dbReference type="ARBA" id="ARBA00023146"/>
    </source>
</evidence>
<dbReference type="EC" id="6.1.1.11" evidence="12"/>
<dbReference type="PRINTS" id="PR00981">
    <property type="entry name" value="TRNASYNTHSER"/>
</dbReference>
<dbReference type="PIRSF" id="PIRSF001529">
    <property type="entry name" value="Ser-tRNA-synth_IIa"/>
    <property type="match status" value="1"/>
</dbReference>
<dbReference type="PANTHER" id="PTHR43697:SF1">
    <property type="entry name" value="SERINE--TRNA LIGASE"/>
    <property type="match status" value="1"/>
</dbReference>
<comment type="catalytic activity">
    <reaction evidence="10 12">
        <text>tRNA(Sec) + L-serine + ATP = L-seryl-tRNA(Sec) + AMP + diphosphate + H(+)</text>
        <dbReference type="Rhea" id="RHEA:42580"/>
        <dbReference type="Rhea" id="RHEA-COMP:9742"/>
        <dbReference type="Rhea" id="RHEA-COMP:10128"/>
        <dbReference type="ChEBI" id="CHEBI:15378"/>
        <dbReference type="ChEBI" id="CHEBI:30616"/>
        <dbReference type="ChEBI" id="CHEBI:33019"/>
        <dbReference type="ChEBI" id="CHEBI:33384"/>
        <dbReference type="ChEBI" id="CHEBI:78442"/>
        <dbReference type="ChEBI" id="CHEBI:78533"/>
        <dbReference type="ChEBI" id="CHEBI:456215"/>
        <dbReference type="EC" id="6.1.1.11"/>
    </reaction>
</comment>
<dbReference type="HAMAP" id="MF_00176">
    <property type="entry name" value="Ser_tRNA_synth_type1"/>
    <property type="match status" value="1"/>
</dbReference>
<feature type="domain" description="Aminoacyl-transfer RNA synthetases class-II family profile" evidence="16">
    <location>
        <begin position="174"/>
        <end position="411"/>
    </location>
</feature>
<dbReference type="OrthoDB" id="9804647at2"/>
<dbReference type="GO" id="GO:0005524">
    <property type="term" value="F:ATP binding"/>
    <property type="evidence" value="ECO:0007669"/>
    <property type="project" value="UniProtKB-UniRule"/>
</dbReference>
<keyword evidence="15" id="KW-0175">Coiled coil</keyword>
<comment type="subcellular location">
    <subcellularLocation>
        <location evidence="1 12">Cytoplasm</location>
    </subcellularLocation>
</comment>
<keyword evidence="7 12" id="KW-0067">ATP-binding</keyword>
<dbReference type="GO" id="GO:0016260">
    <property type="term" value="P:selenocysteine biosynthetic process"/>
    <property type="evidence" value="ECO:0007669"/>
    <property type="project" value="UniProtKB-UniRule"/>
</dbReference>
<name>A0A3D9BZB0_9RHOB</name>
<feature type="binding site" evidence="13">
    <location>
        <position position="384"/>
    </location>
    <ligand>
        <name>L-serine</name>
        <dbReference type="ChEBI" id="CHEBI:33384"/>
    </ligand>
</feature>
<dbReference type="NCBIfam" id="TIGR00414">
    <property type="entry name" value="serS"/>
    <property type="match status" value="1"/>
</dbReference>
<dbReference type="RefSeq" id="WP_115977877.1">
    <property type="nucleotide sequence ID" value="NZ_QOHR01000001.1"/>
</dbReference>
<proteinExistence type="inferred from homology"/>
<dbReference type="GO" id="GO:0004828">
    <property type="term" value="F:serine-tRNA ligase activity"/>
    <property type="evidence" value="ECO:0007669"/>
    <property type="project" value="UniProtKB-UniRule"/>
</dbReference>
<evidence type="ECO:0000313" key="18">
    <source>
        <dbReference type="Proteomes" id="UP000257131"/>
    </source>
</evidence>
<keyword evidence="9 12" id="KW-0030">Aminoacyl-tRNA synthetase</keyword>
<evidence type="ECO:0000313" key="17">
    <source>
        <dbReference type="EMBL" id="REC58834.1"/>
    </source>
</evidence>
<sequence length="431" mass="46944">MHDIRFIRDNPEAFDAALTRRPGEAPASAALRALDAARRDAIQRAEAAQAEQNRASREVGKAKAAGDEAEFARLRALVAEKKAEVAAMQAEAKAKDAELQDALARLPNLPLDDVPEGADEGDNVEIRRWGAPRALDFDAREHFEIPAAAAGLDFEAAAKLSGSRFVVMSGAVARLHRALAQFMLDTHVTEHGLTETWTPVLVREEMMFGTGQLPKFGEDSYKTDEGWWLVPTAEVTLTNLAAGEILDAGALPRRYAAHTQCFRSEAGSAGKDVRGMLRQHQFEKVEMVSITRPEESLEEHARMTRCAEAILEKLELPYRTVVLCTGDMGFGAQKTHDIEVWLPGQGTYREISSVSVCGDFQARRMNARYRPEEGARPEFVHTLNGSGLAVGRALIAVLENGQNADGSVTLPAALAPWLGGARRIDADGRLG</sequence>
<evidence type="ECO:0000256" key="5">
    <source>
        <dbReference type="ARBA" id="ARBA00022598"/>
    </source>
</evidence>
<dbReference type="Gene3D" id="3.30.930.10">
    <property type="entry name" value="Bira Bifunctional Protein, Domain 2"/>
    <property type="match status" value="1"/>
</dbReference>
<dbReference type="EMBL" id="QOHR01000001">
    <property type="protein sequence ID" value="REC58834.1"/>
    <property type="molecule type" value="Genomic_DNA"/>
</dbReference>
<feature type="binding site" evidence="13">
    <location>
        <position position="263"/>
    </location>
    <ligand>
        <name>L-serine</name>
        <dbReference type="ChEBI" id="CHEBI:33384"/>
    </ligand>
</feature>
<reference evidence="17 18" key="1">
    <citation type="journal article" date="2017" name="Int. J. Syst. Evol. Microbiol.">
        <title>Rhodosalinus sediminis gen. nov., sp. nov., isolated from marine saltern.</title>
        <authorList>
            <person name="Guo L.Y."/>
            <person name="Ling S.K."/>
            <person name="Li C.M."/>
            <person name="Chen G.J."/>
            <person name="Du Z.J."/>
        </authorList>
    </citation>
    <scope>NUCLEOTIDE SEQUENCE [LARGE SCALE GENOMIC DNA]</scope>
    <source>
        <strain evidence="17 18">WDN1C137</strain>
    </source>
</reference>
<feature type="binding site" evidence="13">
    <location>
        <position position="232"/>
    </location>
    <ligand>
        <name>L-serine</name>
        <dbReference type="ChEBI" id="CHEBI:33384"/>
    </ligand>
</feature>
<dbReference type="InterPro" id="IPR002314">
    <property type="entry name" value="aa-tRNA-synt_IIb"/>
</dbReference>
<evidence type="ECO:0000256" key="11">
    <source>
        <dbReference type="ARBA" id="ARBA00048823"/>
    </source>
</evidence>